<dbReference type="PANTHER" id="PTHR12461">
    <property type="entry name" value="HYPOXIA-INDUCIBLE FACTOR 1 ALPHA INHIBITOR-RELATED"/>
    <property type="match status" value="1"/>
</dbReference>
<dbReference type="RefSeq" id="XP_040624118.1">
    <property type="nucleotide sequence ID" value="XM_040775570.1"/>
</dbReference>
<gene>
    <name evidence="2" type="ORF">DACRYDRAFT_59579</name>
</gene>
<accession>M5FNC8</accession>
<dbReference type="PROSITE" id="PS51184">
    <property type="entry name" value="JMJC"/>
    <property type="match status" value="1"/>
</dbReference>
<dbReference type="EMBL" id="JH795878">
    <property type="protein sequence ID" value="EJT97220.1"/>
    <property type="molecule type" value="Genomic_DNA"/>
</dbReference>
<dbReference type="SUPFAM" id="SSF51197">
    <property type="entry name" value="Clavaminate synthase-like"/>
    <property type="match status" value="1"/>
</dbReference>
<dbReference type="InterPro" id="IPR041667">
    <property type="entry name" value="Cupin_8"/>
</dbReference>
<proteinExistence type="predicted"/>
<organism evidence="2 3">
    <name type="scientific">Dacryopinax primogenitus (strain DJM 731)</name>
    <name type="common">Brown rot fungus</name>
    <dbReference type="NCBI Taxonomy" id="1858805"/>
    <lineage>
        <taxon>Eukaryota</taxon>
        <taxon>Fungi</taxon>
        <taxon>Dikarya</taxon>
        <taxon>Basidiomycota</taxon>
        <taxon>Agaricomycotina</taxon>
        <taxon>Dacrymycetes</taxon>
        <taxon>Dacrymycetales</taxon>
        <taxon>Dacrymycetaceae</taxon>
        <taxon>Dacryopinax</taxon>
    </lineage>
</organism>
<sequence length="377" mass="42612">MTSVHHSQVRYCWRRLYTDATLALVCAAVYHAAQLREECTNGQVPEPDWGNWVRGLDMVIIIASAPGEGRLEIVHDLIYGIQSAYDVGLSAPPVAPSPVREDVLPAPAHAIPVPRLSKAPSMAAFERMSSTPFILPAWARDWPAMKEKHDWSRASYLLSVAGPGRVVPVEVGADYRNDDWTQELMEWEEFLKRIGMLEGGSDDPRPVYLAQYNMFRQFHKLRDDIQIPDYVYANVGEAVPEYRPPSNEEGYLLNNWLGPKGMTSPAHTDPYYNFYTQVVGRKTIWLAPPTLRREMYPFRLVLSSNLPSKPPSSTSLNNTTSIDIFSPPPADKPLFRDKVLPHAMCCVLEPGDMLFIPLGWWHATRAEDISLSVSMWF</sequence>
<evidence type="ECO:0000259" key="1">
    <source>
        <dbReference type="PROSITE" id="PS51184"/>
    </source>
</evidence>
<dbReference type="STRING" id="1858805.M5FNC8"/>
<dbReference type="GeneID" id="63690632"/>
<keyword evidence="3" id="KW-1185">Reference proteome</keyword>
<dbReference type="PANTHER" id="PTHR12461:SF94">
    <property type="entry name" value="JMJC DOMAIN-CONTAINING PROTEIN"/>
    <property type="match status" value="1"/>
</dbReference>
<dbReference type="AlphaFoldDB" id="M5FNC8"/>
<dbReference type="SMART" id="SM00558">
    <property type="entry name" value="JmjC"/>
    <property type="match status" value="1"/>
</dbReference>
<dbReference type="InterPro" id="IPR003347">
    <property type="entry name" value="JmjC_dom"/>
</dbReference>
<feature type="domain" description="JmjC" evidence="1">
    <location>
        <begin position="216"/>
        <end position="377"/>
    </location>
</feature>
<name>M5FNC8_DACPD</name>
<dbReference type="Gene3D" id="2.60.120.650">
    <property type="entry name" value="Cupin"/>
    <property type="match status" value="1"/>
</dbReference>
<dbReference type="Proteomes" id="UP000030653">
    <property type="component" value="Unassembled WGS sequence"/>
</dbReference>
<evidence type="ECO:0000313" key="3">
    <source>
        <dbReference type="Proteomes" id="UP000030653"/>
    </source>
</evidence>
<evidence type="ECO:0000313" key="2">
    <source>
        <dbReference type="EMBL" id="EJT97220.1"/>
    </source>
</evidence>
<dbReference type="Pfam" id="PF13621">
    <property type="entry name" value="Cupin_8"/>
    <property type="match status" value="1"/>
</dbReference>
<dbReference type="HOGENOM" id="CLU_016785_0_1_1"/>
<dbReference type="OrthoDB" id="47172at2759"/>
<dbReference type="OMA" id="VPDYCYI"/>
<reference evidence="2 3" key="1">
    <citation type="journal article" date="2012" name="Science">
        <title>The Paleozoic origin of enzymatic lignin decomposition reconstructed from 31 fungal genomes.</title>
        <authorList>
            <person name="Floudas D."/>
            <person name="Binder M."/>
            <person name="Riley R."/>
            <person name="Barry K."/>
            <person name="Blanchette R.A."/>
            <person name="Henrissat B."/>
            <person name="Martinez A.T."/>
            <person name="Otillar R."/>
            <person name="Spatafora J.W."/>
            <person name="Yadav J.S."/>
            <person name="Aerts A."/>
            <person name="Benoit I."/>
            <person name="Boyd A."/>
            <person name="Carlson A."/>
            <person name="Copeland A."/>
            <person name="Coutinho P.M."/>
            <person name="de Vries R.P."/>
            <person name="Ferreira P."/>
            <person name="Findley K."/>
            <person name="Foster B."/>
            <person name="Gaskell J."/>
            <person name="Glotzer D."/>
            <person name="Gorecki P."/>
            <person name="Heitman J."/>
            <person name="Hesse C."/>
            <person name="Hori C."/>
            <person name="Igarashi K."/>
            <person name="Jurgens J.A."/>
            <person name="Kallen N."/>
            <person name="Kersten P."/>
            <person name="Kohler A."/>
            <person name="Kuees U."/>
            <person name="Kumar T.K.A."/>
            <person name="Kuo A."/>
            <person name="LaButti K."/>
            <person name="Larrondo L.F."/>
            <person name="Lindquist E."/>
            <person name="Ling A."/>
            <person name="Lombard V."/>
            <person name="Lucas S."/>
            <person name="Lundell T."/>
            <person name="Martin R."/>
            <person name="McLaughlin D.J."/>
            <person name="Morgenstern I."/>
            <person name="Morin E."/>
            <person name="Murat C."/>
            <person name="Nagy L.G."/>
            <person name="Nolan M."/>
            <person name="Ohm R.A."/>
            <person name="Patyshakuliyeva A."/>
            <person name="Rokas A."/>
            <person name="Ruiz-Duenas F.J."/>
            <person name="Sabat G."/>
            <person name="Salamov A."/>
            <person name="Samejima M."/>
            <person name="Schmutz J."/>
            <person name="Slot J.C."/>
            <person name="St John F."/>
            <person name="Stenlid J."/>
            <person name="Sun H."/>
            <person name="Sun S."/>
            <person name="Syed K."/>
            <person name="Tsang A."/>
            <person name="Wiebenga A."/>
            <person name="Young D."/>
            <person name="Pisabarro A."/>
            <person name="Eastwood D.C."/>
            <person name="Martin F."/>
            <person name="Cullen D."/>
            <person name="Grigoriev I.V."/>
            <person name="Hibbett D.S."/>
        </authorList>
    </citation>
    <scope>NUCLEOTIDE SEQUENCE [LARGE SCALE GENOMIC DNA]</scope>
    <source>
        <strain evidence="2 3">DJM-731 SS1</strain>
    </source>
</reference>
<protein>
    <submittedName>
        <fullName evidence="2">Clavaminate synthase-like protein</fullName>
    </submittedName>
</protein>